<name>A0AAD7AHM5_9AGAR</name>
<dbReference type="AlphaFoldDB" id="A0AAD7AHM5"/>
<gene>
    <name evidence="1" type="ORF">DFH08DRAFT_845444</name>
</gene>
<accession>A0AAD7AHM5</accession>
<dbReference type="Gene3D" id="2.30.320.10">
    <property type="entry name" value="YwqG-like"/>
    <property type="match status" value="1"/>
</dbReference>
<evidence type="ECO:0000313" key="2">
    <source>
        <dbReference type="Proteomes" id="UP001218218"/>
    </source>
</evidence>
<proteinExistence type="predicted"/>
<reference evidence="1" key="1">
    <citation type="submission" date="2023-03" db="EMBL/GenBank/DDBJ databases">
        <title>Massive genome expansion in bonnet fungi (Mycena s.s.) driven by repeated elements and novel gene families across ecological guilds.</title>
        <authorList>
            <consortium name="Lawrence Berkeley National Laboratory"/>
            <person name="Harder C.B."/>
            <person name="Miyauchi S."/>
            <person name="Viragh M."/>
            <person name="Kuo A."/>
            <person name="Thoen E."/>
            <person name="Andreopoulos B."/>
            <person name="Lu D."/>
            <person name="Skrede I."/>
            <person name="Drula E."/>
            <person name="Henrissat B."/>
            <person name="Morin E."/>
            <person name="Kohler A."/>
            <person name="Barry K."/>
            <person name="LaButti K."/>
            <person name="Morin E."/>
            <person name="Salamov A."/>
            <person name="Lipzen A."/>
            <person name="Mereny Z."/>
            <person name="Hegedus B."/>
            <person name="Baldrian P."/>
            <person name="Stursova M."/>
            <person name="Weitz H."/>
            <person name="Taylor A."/>
            <person name="Grigoriev I.V."/>
            <person name="Nagy L.G."/>
            <person name="Martin F."/>
            <person name="Kauserud H."/>
        </authorList>
    </citation>
    <scope>NUCLEOTIDE SEQUENCE</scope>
    <source>
        <strain evidence="1">CBHHK002</strain>
    </source>
</reference>
<evidence type="ECO:0008006" key="3">
    <source>
        <dbReference type="Google" id="ProtNLM"/>
    </source>
</evidence>
<keyword evidence="2" id="KW-1185">Reference proteome</keyword>
<sequence>MSLRPSFIPVFASEEGGELGNNSMLIGGSTMYLSPDEAWPTCETCSEPLVPLVQMNVSSEGTPDAFRALIPSVAPAGSSLATMVQLFVCRDHDCYEEATMDMDARSWNVRLATVPLVPPPSNAPRLLEARMEIENGEGFLPAQLVEIWTAGKEETWHWERMMGDASDEFYALHEPEEGMKLLGHSVRGKYNYAQGERELIQLGDRDCWQENEALGIMGLDGNIWIDQGVDPEVLTLGMSVTY</sequence>
<comment type="caution">
    <text evidence="1">The sequence shown here is derived from an EMBL/GenBank/DDBJ whole genome shotgun (WGS) entry which is preliminary data.</text>
</comment>
<evidence type="ECO:0000313" key="1">
    <source>
        <dbReference type="EMBL" id="KAJ7359223.1"/>
    </source>
</evidence>
<protein>
    <recommendedName>
        <fullName evidence="3">DUF1963 domain-containing protein</fullName>
    </recommendedName>
</protein>
<organism evidence="1 2">
    <name type="scientific">Mycena albidolilacea</name>
    <dbReference type="NCBI Taxonomy" id="1033008"/>
    <lineage>
        <taxon>Eukaryota</taxon>
        <taxon>Fungi</taxon>
        <taxon>Dikarya</taxon>
        <taxon>Basidiomycota</taxon>
        <taxon>Agaricomycotina</taxon>
        <taxon>Agaricomycetes</taxon>
        <taxon>Agaricomycetidae</taxon>
        <taxon>Agaricales</taxon>
        <taxon>Marasmiineae</taxon>
        <taxon>Mycenaceae</taxon>
        <taxon>Mycena</taxon>
    </lineage>
</organism>
<dbReference type="Proteomes" id="UP001218218">
    <property type="component" value="Unassembled WGS sequence"/>
</dbReference>
<dbReference type="EMBL" id="JARIHO010000006">
    <property type="protein sequence ID" value="KAJ7359223.1"/>
    <property type="molecule type" value="Genomic_DNA"/>
</dbReference>